<keyword evidence="2" id="KW-1185">Reference proteome</keyword>
<proteinExistence type="predicted"/>
<protein>
    <submittedName>
        <fullName evidence="1">Unnamed protein product</fullName>
    </submittedName>
</protein>
<dbReference type="EMBL" id="BSXT01001877">
    <property type="protein sequence ID" value="GMF45710.1"/>
    <property type="molecule type" value="Genomic_DNA"/>
</dbReference>
<organism evidence="1 2">
    <name type="scientific">Phytophthora fragariaefolia</name>
    <dbReference type="NCBI Taxonomy" id="1490495"/>
    <lineage>
        <taxon>Eukaryota</taxon>
        <taxon>Sar</taxon>
        <taxon>Stramenopiles</taxon>
        <taxon>Oomycota</taxon>
        <taxon>Peronosporomycetes</taxon>
        <taxon>Peronosporales</taxon>
        <taxon>Peronosporaceae</taxon>
        <taxon>Phytophthora</taxon>
    </lineage>
</organism>
<accession>A0A9W6XS72</accession>
<evidence type="ECO:0000313" key="1">
    <source>
        <dbReference type="EMBL" id="GMF45710.1"/>
    </source>
</evidence>
<comment type="caution">
    <text evidence="1">The sequence shown here is derived from an EMBL/GenBank/DDBJ whole genome shotgun (WGS) entry which is preliminary data.</text>
</comment>
<sequence>MIEETGGSHEDSRSSGDILEDFAPVLILDEDSDSDDETFYDAISFDGDDGDVYPQEDVKTESQTGKFSDRLLLPVRRLKKEYERCMHMSAEELSFEPAVYIHKVHEGSELLAQLRDE</sequence>
<dbReference type="Proteomes" id="UP001165121">
    <property type="component" value="Unassembled WGS sequence"/>
</dbReference>
<evidence type="ECO:0000313" key="2">
    <source>
        <dbReference type="Proteomes" id="UP001165121"/>
    </source>
</evidence>
<gene>
    <name evidence="1" type="ORF">Pfra01_001649200</name>
</gene>
<reference evidence="1" key="1">
    <citation type="submission" date="2023-04" db="EMBL/GenBank/DDBJ databases">
        <title>Phytophthora fragariaefolia NBRC 109709.</title>
        <authorList>
            <person name="Ichikawa N."/>
            <person name="Sato H."/>
            <person name="Tonouchi N."/>
        </authorList>
    </citation>
    <scope>NUCLEOTIDE SEQUENCE</scope>
    <source>
        <strain evidence="1">NBRC 109709</strain>
    </source>
</reference>
<dbReference type="AlphaFoldDB" id="A0A9W6XS72"/>
<name>A0A9W6XS72_9STRA</name>